<dbReference type="InterPro" id="IPR052345">
    <property type="entry name" value="Rad_response_metalloprotease"/>
</dbReference>
<dbReference type="Proteomes" id="UP001477870">
    <property type="component" value="Unassembled WGS sequence"/>
</dbReference>
<accession>A0ABU9T6Y0</accession>
<dbReference type="EMBL" id="JBBMQO010000004">
    <property type="protein sequence ID" value="MEM5501513.1"/>
    <property type="molecule type" value="Genomic_DNA"/>
</dbReference>
<proteinExistence type="predicted"/>
<protein>
    <submittedName>
        <fullName evidence="2">ImmA/IrrE family metallo-endopeptidase</fullName>
    </submittedName>
</protein>
<dbReference type="Pfam" id="PF06114">
    <property type="entry name" value="Peptidase_M78"/>
    <property type="match status" value="1"/>
</dbReference>
<organism evidence="2 3">
    <name type="scientific">Ahrensia kielensis</name>
    <dbReference type="NCBI Taxonomy" id="76980"/>
    <lineage>
        <taxon>Bacteria</taxon>
        <taxon>Pseudomonadati</taxon>
        <taxon>Pseudomonadota</taxon>
        <taxon>Alphaproteobacteria</taxon>
        <taxon>Hyphomicrobiales</taxon>
        <taxon>Ahrensiaceae</taxon>
        <taxon>Ahrensia</taxon>
    </lineage>
</organism>
<keyword evidence="3" id="KW-1185">Reference proteome</keyword>
<reference evidence="2 3" key="1">
    <citation type="submission" date="2024-03" db="EMBL/GenBank/DDBJ databases">
        <title>Community enrichment and isolation of bacterial strains for fucoidan degradation.</title>
        <authorList>
            <person name="Sichert A."/>
        </authorList>
    </citation>
    <scope>NUCLEOTIDE SEQUENCE [LARGE SCALE GENOMIC DNA]</scope>
    <source>
        <strain evidence="2 3">AS62</strain>
    </source>
</reference>
<evidence type="ECO:0000259" key="1">
    <source>
        <dbReference type="Pfam" id="PF06114"/>
    </source>
</evidence>
<dbReference type="RefSeq" id="WP_342848007.1">
    <property type="nucleotide sequence ID" value="NZ_JBBMQO010000004.1"/>
</dbReference>
<dbReference type="Gene3D" id="1.10.10.2910">
    <property type="match status" value="1"/>
</dbReference>
<comment type="caution">
    <text evidence="2">The sequence shown here is derived from an EMBL/GenBank/DDBJ whole genome shotgun (WGS) entry which is preliminary data.</text>
</comment>
<gene>
    <name evidence="2" type="ORF">WNY59_07925</name>
</gene>
<dbReference type="PANTHER" id="PTHR43236">
    <property type="entry name" value="ANTITOXIN HIGA1"/>
    <property type="match status" value="1"/>
</dbReference>
<evidence type="ECO:0000313" key="3">
    <source>
        <dbReference type="Proteomes" id="UP001477870"/>
    </source>
</evidence>
<evidence type="ECO:0000313" key="2">
    <source>
        <dbReference type="EMBL" id="MEM5501513.1"/>
    </source>
</evidence>
<feature type="domain" description="IrrE N-terminal-like" evidence="1">
    <location>
        <begin position="48"/>
        <end position="167"/>
    </location>
</feature>
<sequence>MAILKRKITDPRAPQEYNSQIAARDAFNLAKSKTLDTEPLDIDALVTSLGIDLRLEVLPNEISGYLKKNNGHWTIGVNSLHHPNRRRFTIAHELGHYFLHRHISDFEDRALFRNSSDRNQLEYEANDFAASLLMPSTNFKIALRQTGDNLRAIAERFGVSELATKFRQDSIRQNFGID</sequence>
<dbReference type="PANTHER" id="PTHR43236:SF2">
    <property type="entry name" value="BLL0069 PROTEIN"/>
    <property type="match status" value="1"/>
</dbReference>
<dbReference type="InterPro" id="IPR010359">
    <property type="entry name" value="IrrE_HExxH"/>
</dbReference>
<name>A0ABU9T6Y0_9HYPH</name>